<sequence>MSAETTNRLILGLLVNPFAGLGGALAMKGSDGDALRERALTLSKEDRARSQGRAQRALSALKPYADLIHIVTCSGAMGAQVAAGMGFSVETVFSPDDVDHTSSDDTRAAVVAFRDYGVDMLLFAGGDGTARDVYDVLGQTLPVLGIPAGVKMHSGVFAVSPEAVGELLVGLVTGGLVSGNLREVRDIDEEAFRADRVKTRYYGDMWVPGEGLYLQQTKVAGRESQALVAADIAAWMADSLSPEVSYLMGPGSTVAAIMEALGLENTLLGVDIVKAGELVAADVDAQSLLDYANSHDHCRIVVTAIGGQGHIFGRGNQQFSPAVIRAVGVENISIVATRTKLAALEGRPLLVDTNDPDLDRSLYSVHTILTGYDDYLLYRVGPVGVLKDVNEAELHERQ</sequence>
<dbReference type="GO" id="GO:0005524">
    <property type="term" value="F:ATP binding"/>
    <property type="evidence" value="ECO:0007669"/>
    <property type="project" value="UniProtKB-ARBA"/>
</dbReference>
<gene>
    <name evidence="1" type="ORF">GCM10007053_09340</name>
</gene>
<evidence type="ECO:0000313" key="2">
    <source>
        <dbReference type="Proteomes" id="UP000644693"/>
    </source>
</evidence>
<dbReference type="InterPro" id="IPR039065">
    <property type="entry name" value="AcoX-like"/>
</dbReference>
<dbReference type="Pfam" id="PF20143">
    <property type="entry name" value="NAD_kinase_C"/>
    <property type="match status" value="1"/>
</dbReference>
<dbReference type="Proteomes" id="UP000644693">
    <property type="component" value="Unassembled WGS sequence"/>
</dbReference>
<name>A0A919CJ02_9GAMM</name>
<dbReference type="PIRSF" id="PIRSF016907">
    <property type="entry name" value="Kin_ATP-NAD"/>
    <property type="match status" value="1"/>
</dbReference>
<dbReference type="GO" id="GO:0003951">
    <property type="term" value="F:NAD+ kinase activity"/>
    <property type="evidence" value="ECO:0007669"/>
    <property type="project" value="InterPro"/>
</dbReference>
<reference evidence="1" key="2">
    <citation type="submission" date="2020-09" db="EMBL/GenBank/DDBJ databases">
        <authorList>
            <person name="Sun Q."/>
            <person name="Kim S."/>
        </authorList>
    </citation>
    <scope>NUCLEOTIDE SEQUENCE</scope>
    <source>
        <strain evidence="1">KCTC 23430</strain>
    </source>
</reference>
<dbReference type="InterPro" id="IPR016064">
    <property type="entry name" value="NAD/diacylglycerol_kinase_sf"/>
</dbReference>
<dbReference type="AlphaFoldDB" id="A0A919CJ02"/>
<dbReference type="Pfam" id="PF01513">
    <property type="entry name" value="NAD_kinase"/>
    <property type="match status" value="1"/>
</dbReference>
<protein>
    <submittedName>
        <fullName evidence="1">ATP-NAD kinase</fullName>
    </submittedName>
</protein>
<reference evidence="1" key="1">
    <citation type="journal article" date="2014" name="Int. J. Syst. Evol. Microbiol.">
        <title>Complete genome sequence of Corynebacterium casei LMG S-19264T (=DSM 44701T), isolated from a smear-ripened cheese.</title>
        <authorList>
            <consortium name="US DOE Joint Genome Institute (JGI-PGF)"/>
            <person name="Walter F."/>
            <person name="Albersmeier A."/>
            <person name="Kalinowski J."/>
            <person name="Ruckert C."/>
        </authorList>
    </citation>
    <scope>NUCLEOTIDE SEQUENCE</scope>
    <source>
        <strain evidence="1">KCTC 23430</strain>
    </source>
</reference>
<comment type="caution">
    <text evidence="1">The sequence shown here is derived from an EMBL/GenBank/DDBJ whole genome shotgun (WGS) entry which is preliminary data.</text>
</comment>
<keyword evidence="2" id="KW-1185">Reference proteome</keyword>
<organism evidence="1 2">
    <name type="scientific">Parahalioglobus pacificus</name>
    <dbReference type="NCBI Taxonomy" id="930806"/>
    <lineage>
        <taxon>Bacteria</taxon>
        <taxon>Pseudomonadati</taxon>
        <taxon>Pseudomonadota</taxon>
        <taxon>Gammaproteobacteria</taxon>
        <taxon>Cellvibrionales</taxon>
        <taxon>Halieaceae</taxon>
        <taxon>Parahalioglobus</taxon>
    </lineage>
</organism>
<dbReference type="EMBL" id="BMYM01000001">
    <property type="protein sequence ID" value="GHD29203.1"/>
    <property type="molecule type" value="Genomic_DNA"/>
</dbReference>
<dbReference type="PANTHER" id="PTHR40697">
    <property type="entry name" value="ACETOIN CATABOLISM PROTEIN X"/>
    <property type="match status" value="1"/>
</dbReference>
<accession>A0A919CJ02</accession>
<dbReference type="GO" id="GO:0006741">
    <property type="term" value="P:NADP+ biosynthetic process"/>
    <property type="evidence" value="ECO:0007669"/>
    <property type="project" value="InterPro"/>
</dbReference>
<keyword evidence="1" id="KW-0808">Transferase</keyword>
<keyword evidence="1" id="KW-0418">Kinase</keyword>
<proteinExistence type="predicted"/>
<dbReference type="GO" id="GO:0051287">
    <property type="term" value="F:NAD binding"/>
    <property type="evidence" value="ECO:0007669"/>
    <property type="project" value="UniProtKB-ARBA"/>
</dbReference>
<dbReference type="RefSeq" id="WP_189475576.1">
    <property type="nucleotide sequence ID" value="NZ_BMYM01000001.1"/>
</dbReference>
<dbReference type="InterPro" id="IPR002504">
    <property type="entry name" value="NADK"/>
</dbReference>
<dbReference type="InterPro" id="IPR011386">
    <property type="entry name" value="Put_ATP-NAD_kin"/>
</dbReference>
<dbReference type="PANTHER" id="PTHR40697:SF2">
    <property type="entry name" value="ATP-NAD KINASE-RELATED"/>
    <property type="match status" value="1"/>
</dbReference>
<evidence type="ECO:0000313" key="1">
    <source>
        <dbReference type="EMBL" id="GHD29203.1"/>
    </source>
</evidence>
<dbReference type="SUPFAM" id="SSF111331">
    <property type="entry name" value="NAD kinase/diacylglycerol kinase-like"/>
    <property type="match status" value="1"/>
</dbReference>